<keyword evidence="1" id="KW-0732">Signal</keyword>
<protein>
    <recommendedName>
        <fullName evidence="2">Oxidoreductase molybdopterin-binding domain-containing protein</fullName>
    </recommendedName>
</protein>
<comment type="caution">
    <text evidence="3">The sequence shown here is derived from an EMBL/GenBank/DDBJ whole genome shotgun (WGS) entry which is preliminary data.</text>
</comment>
<sequence length="174" mass="19190">MDLTCMNRFSCRLALAISLMLTAVTVWADALPAPTGDIILSVDGKISRSNHDTSADFDLAMLDALPQSHYQTTHPWSETPHDYSGVLLRDLLSSLGATGDTVTAKALNDYQADIPVADAQNYDILLATHVDGEVMDVRHKGPVWVMYPLDQHPELKKAATYSVMVWHLRQLSVN</sequence>
<dbReference type="Pfam" id="PF00174">
    <property type="entry name" value="Oxidored_molyb"/>
    <property type="match status" value="1"/>
</dbReference>
<dbReference type="OrthoDB" id="9798763at2"/>
<evidence type="ECO:0000256" key="1">
    <source>
        <dbReference type="SAM" id="SignalP"/>
    </source>
</evidence>
<dbReference type="Proteomes" id="UP000238196">
    <property type="component" value="Unassembled WGS sequence"/>
</dbReference>
<feature type="chain" id="PRO_5015536293" description="Oxidoreductase molybdopterin-binding domain-containing protein" evidence="1">
    <location>
        <begin position="29"/>
        <end position="174"/>
    </location>
</feature>
<gene>
    <name evidence="3" type="ORF">C4K68_08420</name>
</gene>
<dbReference type="AlphaFoldDB" id="A0A2S5KSG7"/>
<dbReference type="InterPro" id="IPR036374">
    <property type="entry name" value="OxRdtase_Mopterin-bd_sf"/>
</dbReference>
<evidence type="ECO:0000313" key="3">
    <source>
        <dbReference type="EMBL" id="PPC77801.1"/>
    </source>
</evidence>
<evidence type="ECO:0000259" key="2">
    <source>
        <dbReference type="Pfam" id="PF00174"/>
    </source>
</evidence>
<organism evidence="3 4">
    <name type="scientific">Proteobacteria bacterium 228</name>
    <dbReference type="NCBI Taxonomy" id="2083153"/>
    <lineage>
        <taxon>Bacteria</taxon>
        <taxon>Pseudomonadati</taxon>
        <taxon>Pseudomonadota</taxon>
    </lineage>
</organism>
<name>A0A2S5KSG7_9PROT</name>
<dbReference type="InterPro" id="IPR000572">
    <property type="entry name" value="OxRdtase_Mopterin-bd_dom"/>
</dbReference>
<feature type="signal peptide" evidence="1">
    <location>
        <begin position="1"/>
        <end position="28"/>
    </location>
</feature>
<accession>A0A2S5KSG7</accession>
<dbReference type="EMBL" id="PRLP01000025">
    <property type="protein sequence ID" value="PPC77801.1"/>
    <property type="molecule type" value="Genomic_DNA"/>
</dbReference>
<reference evidence="3 4" key="1">
    <citation type="submission" date="2018-02" db="EMBL/GenBank/DDBJ databases">
        <title>novel marine gammaproteobacteria from coastal saline agro ecosystem.</title>
        <authorList>
            <person name="Krishnan R."/>
            <person name="Ramesh Kumar N."/>
        </authorList>
    </citation>
    <scope>NUCLEOTIDE SEQUENCE [LARGE SCALE GENOMIC DNA]</scope>
    <source>
        <strain evidence="3 4">228</strain>
    </source>
</reference>
<proteinExistence type="predicted"/>
<dbReference type="Gene3D" id="3.90.420.10">
    <property type="entry name" value="Oxidoreductase, molybdopterin-binding domain"/>
    <property type="match status" value="1"/>
</dbReference>
<dbReference type="SUPFAM" id="SSF56524">
    <property type="entry name" value="Oxidoreductase molybdopterin-binding domain"/>
    <property type="match status" value="1"/>
</dbReference>
<evidence type="ECO:0000313" key="4">
    <source>
        <dbReference type="Proteomes" id="UP000238196"/>
    </source>
</evidence>
<feature type="domain" description="Oxidoreductase molybdopterin-binding" evidence="2">
    <location>
        <begin position="81"/>
        <end position="148"/>
    </location>
</feature>